<dbReference type="Pfam" id="PF01381">
    <property type="entry name" value="HTH_3"/>
    <property type="match status" value="1"/>
</dbReference>
<sequence length="272" mass="31508">MDIDLIAAGKRIKEIRKLHNYSMARFSKIVGNSSASTVNNWEKGNNLPNQDRLEKLAILGNTTVEWIRYGDFKDYVEHLLAGANLKKTLEKEQLNQLVTTLKKKKITYSQDLKILTVAMELFPELFETSYQSEIDEHQTSIIAEESTTYSIEKNNRYRADFLPRIEKLLKNSNNKELNAEILLLTFDLLTCVETLENFPAISQLFTLLSDILTDNISYKTKAASNVVNYNELTKKQPHGKQLSEQTIKKKYTYAKKELLCLLDQIHDEYRLY</sequence>
<name>A0ABU8IJH4_9ENTE</name>
<dbReference type="Proteomes" id="UP000195139">
    <property type="component" value="Unassembled WGS sequence"/>
</dbReference>
<comment type="caution">
    <text evidence="2">The sequence shown here is derived from an EMBL/GenBank/DDBJ whole genome shotgun (WGS) entry which is preliminary data.</text>
</comment>
<keyword evidence="3" id="KW-1185">Reference proteome</keyword>
<protein>
    <recommendedName>
        <fullName evidence="1">HTH cro/C1-type domain-containing protein</fullName>
    </recommendedName>
</protein>
<dbReference type="SMART" id="SM00530">
    <property type="entry name" value="HTH_XRE"/>
    <property type="match status" value="1"/>
</dbReference>
<dbReference type="CDD" id="cd00093">
    <property type="entry name" value="HTH_XRE"/>
    <property type="match status" value="1"/>
</dbReference>
<organism evidence="2 3">
    <name type="scientific">Candidatus Enterococcus mansonii</name>
    <dbReference type="NCBI Taxonomy" id="1834181"/>
    <lineage>
        <taxon>Bacteria</taxon>
        <taxon>Bacillati</taxon>
        <taxon>Bacillota</taxon>
        <taxon>Bacilli</taxon>
        <taxon>Lactobacillales</taxon>
        <taxon>Enterococcaceae</taxon>
        <taxon>Enterococcus</taxon>
    </lineage>
</organism>
<dbReference type="PROSITE" id="PS50943">
    <property type="entry name" value="HTH_CROC1"/>
    <property type="match status" value="1"/>
</dbReference>
<evidence type="ECO:0000259" key="1">
    <source>
        <dbReference type="PROSITE" id="PS50943"/>
    </source>
</evidence>
<reference evidence="2" key="1">
    <citation type="submission" date="2018-07" db="EMBL/GenBank/DDBJ databases">
        <title>The Genome Sequence of Enterococcus sp. DIV0659b.</title>
        <authorList>
            <consortium name="The Broad Institute Genomics Platform"/>
            <consortium name="The Broad Institute Genomic Center for Infectious Diseases"/>
            <person name="Earl A."/>
            <person name="Manson A."/>
            <person name="Schwartman J."/>
            <person name="Gilmore M."/>
            <person name="Abouelleil A."/>
            <person name="Cao P."/>
            <person name="Chapman S."/>
            <person name="Cusick C."/>
            <person name="Shea T."/>
            <person name="Young S."/>
            <person name="Neafsey D."/>
            <person name="Nusbaum C."/>
            <person name="Birren B."/>
        </authorList>
    </citation>
    <scope>NUCLEOTIDE SEQUENCE [LARGE SCALE GENOMIC DNA]</scope>
    <source>
        <strain evidence="2">4G2_DIV0659</strain>
    </source>
</reference>
<dbReference type="InterPro" id="IPR010982">
    <property type="entry name" value="Lambda_DNA-bd_dom_sf"/>
</dbReference>
<proteinExistence type="predicted"/>
<dbReference type="EMBL" id="NGLE02000001">
    <property type="protein sequence ID" value="MEI5995358.1"/>
    <property type="molecule type" value="Genomic_DNA"/>
</dbReference>
<dbReference type="SUPFAM" id="SSF47413">
    <property type="entry name" value="lambda repressor-like DNA-binding domains"/>
    <property type="match status" value="1"/>
</dbReference>
<dbReference type="InterPro" id="IPR001387">
    <property type="entry name" value="Cro/C1-type_HTH"/>
</dbReference>
<dbReference type="Gene3D" id="1.10.260.40">
    <property type="entry name" value="lambda repressor-like DNA-binding domains"/>
    <property type="match status" value="1"/>
</dbReference>
<accession>A0ABU8IJH4</accession>
<evidence type="ECO:0000313" key="2">
    <source>
        <dbReference type="EMBL" id="MEI5995358.1"/>
    </source>
</evidence>
<evidence type="ECO:0000313" key="3">
    <source>
        <dbReference type="Proteomes" id="UP000195139"/>
    </source>
</evidence>
<gene>
    <name evidence="2" type="ORF">A5880_002948</name>
</gene>
<dbReference type="RefSeq" id="WP_336577208.1">
    <property type="nucleotide sequence ID" value="NZ_NGLE02000001.1"/>
</dbReference>
<feature type="domain" description="HTH cro/C1-type" evidence="1">
    <location>
        <begin position="12"/>
        <end position="67"/>
    </location>
</feature>